<dbReference type="PANTHER" id="PTHR43654">
    <property type="entry name" value="GLUTAMATE 5-KINASE"/>
    <property type="match status" value="1"/>
</dbReference>
<name>A0ABS4KT80_9CLOT</name>
<dbReference type="InterPro" id="IPR019797">
    <property type="entry name" value="Glutamate_5-kinase_CS"/>
</dbReference>
<keyword evidence="6 8" id="KW-0418">Kinase</keyword>
<dbReference type="InterPro" id="IPR001048">
    <property type="entry name" value="Asp/Glu/Uridylate_kinase"/>
</dbReference>
<feature type="domain" description="Aspartate/glutamate/uridylate kinase" evidence="9">
    <location>
        <begin position="12"/>
        <end position="242"/>
    </location>
</feature>
<evidence type="ECO:0000256" key="5">
    <source>
        <dbReference type="ARBA" id="ARBA00022741"/>
    </source>
</evidence>
<feature type="binding site" evidence="8">
    <location>
        <position position="156"/>
    </location>
    <ligand>
        <name>substrate</name>
    </ligand>
</feature>
<comment type="function">
    <text evidence="8">Catalyzes the transfer of a phosphate group to glutamate to form L-glutamate 5-phosphate.</text>
</comment>
<evidence type="ECO:0000256" key="3">
    <source>
        <dbReference type="ARBA" id="ARBA00022650"/>
    </source>
</evidence>
<dbReference type="GO" id="GO:0004349">
    <property type="term" value="F:glutamate 5-kinase activity"/>
    <property type="evidence" value="ECO:0007669"/>
    <property type="project" value="UniProtKB-EC"/>
</dbReference>
<accession>A0ABS4KT80</accession>
<comment type="pathway">
    <text evidence="8">Amino-acid biosynthesis; L-proline biosynthesis; L-glutamate 5-semialdehyde from L-glutamate: step 1/2.</text>
</comment>
<dbReference type="Pfam" id="PF00696">
    <property type="entry name" value="AA_kinase"/>
    <property type="match status" value="1"/>
</dbReference>
<protein>
    <recommendedName>
        <fullName evidence="8">Glutamate 5-kinase</fullName>
        <ecNumber evidence="8">2.7.2.11</ecNumber>
    </recommendedName>
    <alternativeName>
        <fullName evidence="8">Gamma-glutamyl kinase</fullName>
        <shortName evidence="8">GK</shortName>
    </alternativeName>
</protein>
<proteinExistence type="inferred from homology"/>
<organism evidence="10 11">
    <name type="scientific">Clostridium algifaecis</name>
    <dbReference type="NCBI Taxonomy" id="1472040"/>
    <lineage>
        <taxon>Bacteria</taxon>
        <taxon>Bacillati</taxon>
        <taxon>Bacillota</taxon>
        <taxon>Clostridia</taxon>
        <taxon>Eubacteriales</taxon>
        <taxon>Clostridiaceae</taxon>
        <taxon>Clostridium</taxon>
    </lineage>
</organism>
<comment type="caution">
    <text evidence="10">The sequence shown here is derived from an EMBL/GenBank/DDBJ whole genome shotgun (WGS) entry which is preliminary data.</text>
</comment>
<evidence type="ECO:0000256" key="2">
    <source>
        <dbReference type="ARBA" id="ARBA00022605"/>
    </source>
</evidence>
<dbReference type="InterPro" id="IPR001057">
    <property type="entry name" value="Glu/AcGlu_kinase"/>
</dbReference>
<evidence type="ECO:0000256" key="7">
    <source>
        <dbReference type="ARBA" id="ARBA00022840"/>
    </source>
</evidence>
<dbReference type="HAMAP" id="MF_00456">
    <property type="entry name" value="ProB"/>
    <property type="match status" value="1"/>
</dbReference>
<feature type="binding site" evidence="8">
    <location>
        <position position="144"/>
    </location>
    <ligand>
        <name>substrate</name>
    </ligand>
</feature>
<keyword evidence="3 8" id="KW-0641">Proline biosynthesis</keyword>
<keyword evidence="7 8" id="KW-0067">ATP-binding</keyword>
<comment type="similarity">
    <text evidence="8">Belongs to the glutamate 5-kinase family.</text>
</comment>
<evidence type="ECO:0000313" key="10">
    <source>
        <dbReference type="EMBL" id="MBP2033254.1"/>
    </source>
</evidence>
<dbReference type="Proteomes" id="UP001519307">
    <property type="component" value="Unassembled WGS sequence"/>
</dbReference>
<reference evidence="10 11" key="1">
    <citation type="submission" date="2021-03" db="EMBL/GenBank/DDBJ databases">
        <title>Genomic Encyclopedia of Type Strains, Phase IV (KMG-IV): sequencing the most valuable type-strain genomes for metagenomic binning, comparative biology and taxonomic classification.</title>
        <authorList>
            <person name="Goeker M."/>
        </authorList>
    </citation>
    <scope>NUCLEOTIDE SEQUENCE [LARGE SCALE GENOMIC DNA]</scope>
    <source>
        <strain evidence="10 11">DSM 28783</strain>
    </source>
</reference>
<sequence length="268" mass="28645">MNDRQKYIEGAKRIVIKVGTSTLTYKNGLLNLYMVEHLVRQIADLQSSGKEVVVVTSGAIGAGIGKLGLKEKPKDIPENQAAAAVGQGILMNTYEKFFSEYGKTVGQILITREDISHKDRLLNAKNTFSVLLERGVIPIVNENDAIVVDEIKFGDNDTLSARVASIIGADLLILLSDIDGLYNDNPKDNPNAVLIDEVMQIDDKIVGCAGGAGSELGTGGMATKIKAAKIATSNGVSMIIANGEVRDIIRNVISCENVGTLFVAKKNS</sequence>
<feature type="binding site" evidence="8">
    <location>
        <position position="17"/>
    </location>
    <ligand>
        <name>ATP</name>
        <dbReference type="ChEBI" id="CHEBI:30616"/>
    </ligand>
</feature>
<dbReference type="PANTHER" id="PTHR43654:SF1">
    <property type="entry name" value="ISOPENTENYL PHOSPHATE KINASE"/>
    <property type="match status" value="1"/>
</dbReference>
<evidence type="ECO:0000256" key="6">
    <source>
        <dbReference type="ARBA" id="ARBA00022777"/>
    </source>
</evidence>
<dbReference type="PROSITE" id="PS00902">
    <property type="entry name" value="GLUTAMATE_5_KINASE"/>
    <property type="match status" value="1"/>
</dbReference>
<dbReference type="InterPro" id="IPR011529">
    <property type="entry name" value="Glu_5kinase"/>
</dbReference>
<dbReference type="InterPro" id="IPR036393">
    <property type="entry name" value="AceGlu_kinase-like_sf"/>
</dbReference>
<comment type="subcellular location">
    <subcellularLocation>
        <location evidence="8">Cytoplasm</location>
    </subcellularLocation>
</comment>
<evidence type="ECO:0000256" key="1">
    <source>
        <dbReference type="ARBA" id="ARBA00022490"/>
    </source>
</evidence>
<dbReference type="InterPro" id="IPR041739">
    <property type="entry name" value="G5K_ProB"/>
</dbReference>
<keyword evidence="2 8" id="KW-0028">Amino-acid biosynthesis</keyword>
<dbReference type="PRINTS" id="PR00474">
    <property type="entry name" value="GLU5KINASE"/>
</dbReference>
<dbReference type="RefSeq" id="WP_209702443.1">
    <property type="nucleotide sequence ID" value="NZ_JAGGLM010000012.1"/>
</dbReference>
<dbReference type="CDD" id="cd04242">
    <property type="entry name" value="AAK_G5K_ProB"/>
    <property type="match status" value="1"/>
</dbReference>
<evidence type="ECO:0000256" key="8">
    <source>
        <dbReference type="HAMAP-Rule" id="MF_00456"/>
    </source>
</evidence>
<gene>
    <name evidence="8" type="primary">proB</name>
    <name evidence="10" type="ORF">J2Z42_001957</name>
</gene>
<dbReference type="NCBIfam" id="TIGR01027">
    <property type="entry name" value="proB"/>
    <property type="match status" value="1"/>
</dbReference>
<evidence type="ECO:0000259" key="9">
    <source>
        <dbReference type="Pfam" id="PF00696"/>
    </source>
</evidence>
<evidence type="ECO:0000313" key="11">
    <source>
        <dbReference type="Proteomes" id="UP001519307"/>
    </source>
</evidence>
<feature type="binding site" evidence="8">
    <location>
        <begin position="218"/>
        <end position="224"/>
    </location>
    <ligand>
        <name>ATP</name>
        <dbReference type="ChEBI" id="CHEBI:30616"/>
    </ligand>
</feature>
<dbReference type="PIRSF" id="PIRSF000729">
    <property type="entry name" value="GK"/>
    <property type="match status" value="1"/>
</dbReference>
<feature type="binding site" evidence="8">
    <location>
        <position position="57"/>
    </location>
    <ligand>
        <name>substrate</name>
    </ligand>
</feature>
<dbReference type="Gene3D" id="3.40.1160.10">
    <property type="entry name" value="Acetylglutamate kinase-like"/>
    <property type="match status" value="1"/>
</dbReference>
<dbReference type="InterPro" id="IPR005715">
    <property type="entry name" value="Glu_5kinase/COase_Synthase"/>
</dbReference>
<keyword evidence="5 8" id="KW-0547">Nucleotide-binding</keyword>
<dbReference type="SUPFAM" id="SSF53633">
    <property type="entry name" value="Carbamate kinase-like"/>
    <property type="match status" value="1"/>
</dbReference>
<dbReference type="EC" id="2.7.2.11" evidence="8"/>
<comment type="catalytic activity">
    <reaction evidence="8">
        <text>L-glutamate + ATP = L-glutamyl 5-phosphate + ADP</text>
        <dbReference type="Rhea" id="RHEA:14877"/>
        <dbReference type="ChEBI" id="CHEBI:29985"/>
        <dbReference type="ChEBI" id="CHEBI:30616"/>
        <dbReference type="ChEBI" id="CHEBI:58274"/>
        <dbReference type="ChEBI" id="CHEBI:456216"/>
        <dbReference type="EC" id="2.7.2.11"/>
    </reaction>
</comment>
<feature type="binding site" evidence="8">
    <location>
        <begin position="176"/>
        <end position="177"/>
    </location>
    <ligand>
        <name>ATP</name>
        <dbReference type="ChEBI" id="CHEBI:30616"/>
    </ligand>
</feature>
<dbReference type="EMBL" id="JAGGLM010000012">
    <property type="protein sequence ID" value="MBP2033254.1"/>
    <property type="molecule type" value="Genomic_DNA"/>
</dbReference>
<keyword evidence="4 8" id="KW-0808">Transferase</keyword>
<keyword evidence="1 8" id="KW-0963">Cytoplasm</keyword>
<keyword evidence="11" id="KW-1185">Reference proteome</keyword>
<evidence type="ECO:0000256" key="4">
    <source>
        <dbReference type="ARBA" id="ARBA00022679"/>
    </source>
</evidence>